<sequence length="89" mass="9791">MITRELTVTNPKGIHVRPSGLLYKAALKHQSRIVLSKNGQQADCREIVMILALGAQQGDIITLQVEGPDEVEAAAEIEEIFSLNFMDTD</sequence>
<dbReference type="eggNOG" id="COG1925">
    <property type="taxonomic scope" value="Bacteria"/>
</dbReference>
<dbReference type="GO" id="GO:0005737">
    <property type="term" value="C:cytoplasm"/>
    <property type="evidence" value="ECO:0007669"/>
    <property type="project" value="UniProtKB-SubCell"/>
</dbReference>
<keyword evidence="7" id="KW-1185">Reference proteome</keyword>
<dbReference type="InterPro" id="IPR050399">
    <property type="entry name" value="HPr"/>
</dbReference>
<dbReference type="GO" id="GO:0009401">
    <property type="term" value="P:phosphoenolpyruvate-dependent sugar phosphotransferase system"/>
    <property type="evidence" value="ECO:0007669"/>
    <property type="project" value="UniProtKB-KW"/>
</dbReference>
<dbReference type="HOGENOM" id="CLU_136230_2_3_12"/>
<dbReference type="Gene3D" id="3.30.1340.10">
    <property type="entry name" value="HPr-like"/>
    <property type="match status" value="1"/>
</dbReference>
<evidence type="ECO:0000313" key="7">
    <source>
        <dbReference type="Proteomes" id="UP000007383"/>
    </source>
</evidence>
<dbReference type="STRING" id="889378.Spiaf_0520"/>
<dbReference type="EMBL" id="CP003282">
    <property type="protein sequence ID" value="AFG36623.1"/>
    <property type="molecule type" value="Genomic_DNA"/>
</dbReference>
<proteinExistence type="inferred from homology"/>
<evidence type="ECO:0000256" key="4">
    <source>
        <dbReference type="ARBA" id="ARBA00022683"/>
    </source>
</evidence>
<dbReference type="SUPFAM" id="SSF55594">
    <property type="entry name" value="HPr-like"/>
    <property type="match status" value="1"/>
</dbReference>
<gene>
    <name evidence="6" type="ordered locus">Spiaf_0520</name>
</gene>
<dbReference type="KEGG" id="sfc:Spiaf_0520"/>
<comment type="subcellular location">
    <subcellularLocation>
        <location evidence="1">Cytoplasm</location>
    </subcellularLocation>
</comment>
<dbReference type="PATRIC" id="fig|889378.3.peg.531"/>
<dbReference type="Pfam" id="PF00381">
    <property type="entry name" value="PTS-HPr"/>
    <property type="match status" value="1"/>
</dbReference>
<evidence type="ECO:0000256" key="3">
    <source>
        <dbReference type="ARBA" id="ARBA00022490"/>
    </source>
</evidence>
<dbReference type="Proteomes" id="UP000007383">
    <property type="component" value="Chromosome"/>
</dbReference>
<protein>
    <submittedName>
        <fullName evidence="6">Phosphotransferase system HPr (HPr) family protein</fullName>
    </submittedName>
</protein>
<dbReference type="AlphaFoldDB" id="H9UGI0"/>
<dbReference type="RefSeq" id="WP_014454620.1">
    <property type="nucleotide sequence ID" value="NC_017098.1"/>
</dbReference>
<keyword evidence="4" id="KW-0598">Phosphotransferase system</keyword>
<reference evidence="7" key="1">
    <citation type="journal article" date="2013" name="Stand. Genomic Sci.">
        <title>Complete genome sequence of the halophilic bacterium Spirochaeta africana type strain (Z-7692(T)) from the alkaline Lake Magadi in the East African Rift.</title>
        <authorList>
            <person name="Liolos K."/>
            <person name="Abt B."/>
            <person name="Scheuner C."/>
            <person name="Teshima H."/>
            <person name="Held B."/>
            <person name="Lapidus A."/>
            <person name="Nolan M."/>
            <person name="Lucas S."/>
            <person name="Deshpande S."/>
            <person name="Cheng J.F."/>
            <person name="Tapia R."/>
            <person name="Goodwin L.A."/>
            <person name="Pitluck S."/>
            <person name="Pagani I."/>
            <person name="Ivanova N."/>
            <person name="Mavromatis K."/>
            <person name="Mikhailova N."/>
            <person name="Huntemann M."/>
            <person name="Pati A."/>
            <person name="Chen A."/>
            <person name="Palaniappan K."/>
            <person name="Land M."/>
            <person name="Rohde M."/>
            <person name="Tindall B.J."/>
            <person name="Detter J.C."/>
            <person name="Goker M."/>
            <person name="Bristow J."/>
            <person name="Eisen J.A."/>
            <person name="Markowitz V."/>
            <person name="Hugenholtz P."/>
            <person name="Woyke T."/>
            <person name="Klenk H.P."/>
            <person name="Kyrpides N.C."/>
        </authorList>
    </citation>
    <scope>NUCLEOTIDE SEQUENCE</scope>
    <source>
        <strain evidence="7">ATCC 700263 / DSM 8902 / Z-7692</strain>
    </source>
</reference>
<dbReference type="OrthoDB" id="350754at2"/>
<dbReference type="NCBIfam" id="TIGR01003">
    <property type="entry name" value="PTS_HPr_family"/>
    <property type="match status" value="1"/>
</dbReference>
<evidence type="ECO:0000259" key="5">
    <source>
        <dbReference type="PROSITE" id="PS51350"/>
    </source>
</evidence>
<dbReference type="PANTHER" id="PTHR33705">
    <property type="entry name" value="PHOSPHOCARRIER PROTEIN HPR"/>
    <property type="match status" value="1"/>
</dbReference>
<feature type="domain" description="HPr" evidence="5">
    <location>
        <begin position="1"/>
        <end position="89"/>
    </location>
</feature>
<evidence type="ECO:0000256" key="1">
    <source>
        <dbReference type="ARBA" id="ARBA00004496"/>
    </source>
</evidence>
<dbReference type="PROSITE" id="PS51350">
    <property type="entry name" value="PTS_HPR_DOM"/>
    <property type="match status" value="1"/>
</dbReference>
<comment type="similarity">
    <text evidence="2">Belongs to the HPr family.</text>
</comment>
<dbReference type="InterPro" id="IPR000032">
    <property type="entry name" value="HPr-like"/>
</dbReference>
<dbReference type="PANTHER" id="PTHR33705:SF2">
    <property type="entry name" value="PHOSPHOCARRIER PROTEIN NPR"/>
    <property type="match status" value="1"/>
</dbReference>
<evidence type="ECO:0000256" key="2">
    <source>
        <dbReference type="ARBA" id="ARBA00010736"/>
    </source>
</evidence>
<dbReference type="GO" id="GO:0016740">
    <property type="term" value="F:transferase activity"/>
    <property type="evidence" value="ECO:0007669"/>
    <property type="project" value="UniProtKB-KW"/>
</dbReference>
<keyword evidence="3" id="KW-0963">Cytoplasm</keyword>
<evidence type="ECO:0000313" key="6">
    <source>
        <dbReference type="EMBL" id="AFG36623.1"/>
    </source>
</evidence>
<organism evidence="6 7">
    <name type="scientific">Spirochaeta africana (strain ATCC 700263 / DSM 8902 / Z-7692)</name>
    <dbReference type="NCBI Taxonomy" id="889378"/>
    <lineage>
        <taxon>Bacteria</taxon>
        <taxon>Pseudomonadati</taxon>
        <taxon>Spirochaetota</taxon>
        <taxon>Spirochaetia</taxon>
        <taxon>Spirochaetales</taxon>
        <taxon>Spirochaetaceae</taxon>
        <taxon>Spirochaeta</taxon>
    </lineage>
</organism>
<dbReference type="PRINTS" id="PR00107">
    <property type="entry name" value="PHOSPHOCPHPR"/>
</dbReference>
<dbReference type="InterPro" id="IPR035895">
    <property type="entry name" value="HPr-like_sf"/>
</dbReference>
<name>H9UGI0_SPIAZ</name>
<accession>H9UGI0</accession>
<keyword evidence="6" id="KW-0808">Transferase</keyword>